<gene>
    <name evidence="1" type="ORF">J1N35_002367</name>
</gene>
<reference evidence="1 2" key="1">
    <citation type="journal article" date="2021" name="Plant Biotechnol. J.">
        <title>Multi-omics assisted identification of the key and species-specific regulatory components of drought-tolerant mechanisms in Gossypium stocksii.</title>
        <authorList>
            <person name="Yu D."/>
            <person name="Ke L."/>
            <person name="Zhang D."/>
            <person name="Wu Y."/>
            <person name="Sun Y."/>
            <person name="Mei J."/>
            <person name="Sun J."/>
            <person name="Sun Y."/>
        </authorList>
    </citation>
    <scope>NUCLEOTIDE SEQUENCE [LARGE SCALE GENOMIC DNA]</scope>
    <source>
        <strain evidence="2">cv. E1</strain>
        <tissue evidence="1">Leaf</tissue>
    </source>
</reference>
<dbReference type="Proteomes" id="UP000828251">
    <property type="component" value="Unassembled WGS sequence"/>
</dbReference>
<comment type="caution">
    <text evidence="1">The sequence shown here is derived from an EMBL/GenBank/DDBJ whole genome shotgun (WGS) entry which is preliminary data.</text>
</comment>
<evidence type="ECO:0000313" key="1">
    <source>
        <dbReference type="EMBL" id="KAH1130989.1"/>
    </source>
</evidence>
<evidence type="ECO:0000313" key="2">
    <source>
        <dbReference type="Proteomes" id="UP000828251"/>
    </source>
</evidence>
<dbReference type="AlphaFoldDB" id="A0A9D3WKV5"/>
<organism evidence="1 2">
    <name type="scientific">Gossypium stocksii</name>
    <dbReference type="NCBI Taxonomy" id="47602"/>
    <lineage>
        <taxon>Eukaryota</taxon>
        <taxon>Viridiplantae</taxon>
        <taxon>Streptophyta</taxon>
        <taxon>Embryophyta</taxon>
        <taxon>Tracheophyta</taxon>
        <taxon>Spermatophyta</taxon>
        <taxon>Magnoliopsida</taxon>
        <taxon>eudicotyledons</taxon>
        <taxon>Gunneridae</taxon>
        <taxon>Pentapetalae</taxon>
        <taxon>rosids</taxon>
        <taxon>malvids</taxon>
        <taxon>Malvales</taxon>
        <taxon>Malvaceae</taxon>
        <taxon>Malvoideae</taxon>
        <taxon>Gossypium</taxon>
    </lineage>
</organism>
<keyword evidence="2" id="KW-1185">Reference proteome</keyword>
<proteinExistence type="predicted"/>
<name>A0A9D3WKV5_9ROSI</name>
<protein>
    <submittedName>
        <fullName evidence="1">Uncharacterized protein</fullName>
    </submittedName>
</protein>
<accession>A0A9D3WKV5</accession>
<dbReference type="EMBL" id="JAIQCV010000001">
    <property type="protein sequence ID" value="KAH1130989.1"/>
    <property type="molecule type" value="Genomic_DNA"/>
</dbReference>
<sequence>MRGEDWSIGERVPMVREGTRDCAVYDELKVNKKIWWVYPVRSWSGSKKFGLCGSFCCPPCFGGVKFNVSEASEARVEERHVRKATRDGDGAREEWQLKLGARVWLWLKVFRFSGLKFGLGFFVLGC</sequence>